<protein>
    <submittedName>
        <fullName evidence="3">Amidase domain-containing protein</fullName>
    </submittedName>
</protein>
<gene>
    <name evidence="3" type="ORF">H9660_09755</name>
</gene>
<feature type="domain" description="Putative amidase" evidence="2">
    <location>
        <begin position="240"/>
        <end position="405"/>
    </location>
</feature>
<dbReference type="PANTHER" id="PTHR40032:SF1">
    <property type="entry name" value="EXPORTED PROTEIN"/>
    <property type="match status" value="1"/>
</dbReference>
<dbReference type="PANTHER" id="PTHR40032">
    <property type="entry name" value="EXPORTED PROTEIN-RELATED"/>
    <property type="match status" value="1"/>
</dbReference>
<dbReference type="Proteomes" id="UP000640335">
    <property type="component" value="Unassembled WGS sequence"/>
</dbReference>
<evidence type="ECO:0000313" key="3">
    <source>
        <dbReference type="EMBL" id="MBD7915431.1"/>
    </source>
</evidence>
<name>A0ABR8Q4U4_9CLOT</name>
<keyword evidence="1" id="KW-0472">Membrane</keyword>
<keyword evidence="1" id="KW-0812">Transmembrane</keyword>
<dbReference type="RefSeq" id="WP_191750191.1">
    <property type="nucleotide sequence ID" value="NZ_JACSQZ010000032.1"/>
</dbReference>
<keyword evidence="4" id="KW-1185">Reference proteome</keyword>
<dbReference type="InterPro" id="IPR024301">
    <property type="entry name" value="Amidase_6"/>
</dbReference>
<organism evidence="3 4">
    <name type="scientific">Clostridium gallinarum</name>
    <dbReference type="NCBI Taxonomy" id="2762246"/>
    <lineage>
        <taxon>Bacteria</taxon>
        <taxon>Bacillati</taxon>
        <taxon>Bacillota</taxon>
        <taxon>Clostridia</taxon>
        <taxon>Eubacteriales</taxon>
        <taxon>Clostridiaceae</taxon>
        <taxon>Clostridium</taxon>
    </lineage>
</organism>
<dbReference type="Pfam" id="PF12671">
    <property type="entry name" value="Amidase_6"/>
    <property type="match status" value="1"/>
</dbReference>
<proteinExistence type="predicted"/>
<sequence>MKKIVLSLILRFFTYIFIFTNFIYFLSTTKNSNFIPSNFFMTTYENKYSNNAVAKVGTFITDNNDNIEETIINFIQNVFSIRNQSFISGNVEELYNFYDINQTFSAYSLKHEFKRIAYLRDWASERNITFKNIESNLTLKDLKIKDGLYSLILLEEYKIDYFYNDNPEESNTFAIQLVHNLELKNNNTSFVINKDYYEDYFKSGLNKYDFNLTEKNIPTPKNRIKIFNFNIEDNPISSENYNRLKAVNYANKYSGISFASIDENNMNYSMYVSGDENSANFISQCLSDKNEGGGLKQDKDWSYIITKSNKVKASSSWIKNEDLLDYLLKSNKGKLVYSGDLENLTNIKIAMGDLIIFKTNSHIDGIGIITGFDSNNYPLINTNSINTYKAPFDLGFGGTDTNFYILSIIN</sequence>
<dbReference type="EMBL" id="JACSQZ010000032">
    <property type="protein sequence ID" value="MBD7915431.1"/>
    <property type="molecule type" value="Genomic_DNA"/>
</dbReference>
<comment type="caution">
    <text evidence="3">The sequence shown here is derived from an EMBL/GenBank/DDBJ whole genome shotgun (WGS) entry which is preliminary data.</text>
</comment>
<evidence type="ECO:0000259" key="2">
    <source>
        <dbReference type="Pfam" id="PF12671"/>
    </source>
</evidence>
<reference evidence="3 4" key="1">
    <citation type="submission" date="2020-08" db="EMBL/GenBank/DDBJ databases">
        <title>A Genomic Blueprint of the Chicken Gut Microbiome.</title>
        <authorList>
            <person name="Gilroy R."/>
            <person name="Ravi A."/>
            <person name="Getino M."/>
            <person name="Pursley I."/>
            <person name="Horton D.L."/>
            <person name="Alikhan N.-F."/>
            <person name="Baker D."/>
            <person name="Gharbi K."/>
            <person name="Hall N."/>
            <person name="Watson M."/>
            <person name="Adriaenssens E.M."/>
            <person name="Foster-Nyarko E."/>
            <person name="Jarju S."/>
            <person name="Secka A."/>
            <person name="Antonio M."/>
            <person name="Oren A."/>
            <person name="Chaudhuri R."/>
            <person name="La Ragione R.M."/>
            <person name="Hildebrand F."/>
            <person name="Pallen M.J."/>
        </authorList>
    </citation>
    <scope>NUCLEOTIDE SEQUENCE [LARGE SCALE GENOMIC DNA]</scope>
    <source>
        <strain evidence="3 4">Sa3CUN1</strain>
    </source>
</reference>
<keyword evidence="1" id="KW-1133">Transmembrane helix</keyword>
<accession>A0ABR8Q4U4</accession>
<feature type="transmembrane region" description="Helical" evidence="1">
    <location>
        <begin position="5"/>
        <end position="26"/>
    </location>
</feature>
<evidence type="ECO:0000313" key="4">
    <source>
        <dbReference type="Proteomes" id="UP000640335"/>
    </source>
</evidence>
<evidence type="ECO:0000256" key="1">
    <source>
        <dbReference type="SAM" id="Phobius"/>
    </source>
</evidence>